<comment type="caution">
    <text evidence="11">The sequence shown here is derived from an EMBL/GenBank/DDBJ whole genome shotgun (WGS) entry which is preliminary data.</text>
</comment>
<dbReference type="Gene3D" id="3.40.50.300">
    <property type="entry name" value="P-loop containing nucleotide triphosphate hydrolases"/>
    <property type="match status" value="1"/>
</dbReference>
<reference evidence="11 12" key="1">
    <citation type="submission" date="2023-07" db="EMBL/GenBank/DDBJ databases">
        <title>The novel representative of Negativicutes class, Anaeroselena agilis gen. nov. sp. nov.</title>
        <authorList>
            <person name="Prokofeva M.I."/>
            <person name="Elcheninov A.G."/>
            <person name="Klyukina A."/>
            <person name="Kublanov I.V."/>
            <person name="Frolov E.N."/>
            <person name="Podosokorskaya O.A."/>
        </authorList>
    </citation>
    <scope>NUCLEOTIDE SEQUENCE [LARGE SCALE GENOMIC DNA]</scope>
    <source>
        <strain evidence="11 12">4137-cl</strain>
    </source>
</reference>
<accession>A0ABU3NXQ4</accession>
<dbReference type="SMART" id="SM00382">
    <property type="entry name" value="AAA"/>
    <property type="match status" value="1"/>
</dbReference>
<feature type="domain" description="AAA+ ATPase" evidence="10">
    <location>
        <begin position="101"/>
        <end position="246"/>
    </location>
</feature>
<keyword evidence="8" id="KW-0547">Nucleotide-binding</keyword>
<dbReference type="Pfam" id="PF00004">
    <property type="entry name" value="AAA"/>
    <property type="match status" value="1"/>
</dbReference>
<name>A0ABU3NXQ4_9FIRM</name>
<evidence type="ECO:0000256" key="6">
    <source>
        <dbReference type="ARBA" id="ARBA00022833"/>
    </source>
</evidence>
<keyword evidence="9" id="KW-0812">Transmembrane</keyword>
<proteinExistence type="inferred from homology"/>
<evidence type="ECO:0000256" key="9">
    <source>
        <dbReference type="SAM" id="Phobius"/>
    </source>
</evidence>
<keyword evidence="3" id="KW-0645">Protease</keyword>
<dbReference type="SUPFAM" id="SSF52540">
    <property type="entry name" value="P-loop containing nucleoside triphosphate hydrolases"/>
    <property type="match status" value="1"/>
</dbReference>
<keyword evidence="6" id="KW-0862">Zinc</keyword>
<protein>
    <submittedName>
        <fullName evidence="11">AAA family ATPase</fullName>
    </submittedName>
</protein>
<comment type="cofactor">
    <cofactor evidence="1">
        <name>Zn(2+)</name>
        <dbReference type="ChEBI" id="CHEBI:29105"/>
    </cofactor>
</comment>
<evidence type="ECO:0000256" key="2">
    <source>
        <dbReference type="ARBA" id="ARBA00010044"/>
    </source>
</evidence>
<comment type="similarity">
    <text evidence="8">Belongs to the AAA ATPase family.</text>
</comment>
<dbReference type="InterPro" id="IPR037219">
    <property type="entry name" value="Peptidase_M41-like"/>
</dbReference>
<dbReference type="Pfam" id="PF17862">
    <property type="entry name" value="AAA_lid_3"/>
    <property type="match status" value="1"/>
</dbReference>
<comment type="similarity">
    <text evidence="2">In the C-terminal section; belongs to the peptidase M41 family.</text>
</comment>
<organism evidence="11 12">
    <name type="scientific">Anaeroselena agilis</name>
    <dbReference type="NCBI Taxonomy" id="3063788"/>
    <lineage>
        <taxon>Bacteria</taxon>
        <taxon>Bacillati</taxon>
        <taxon>Bacillota</taxon>
        <taxon>Negativicutes</taxon>
        <taxon>Acetonemataceae</taxon>
        <taxon>Anaeroselena</taxon>
    </lineage>
</organism>
<dbReference type="InterPro" id="IPR003960">
    <property type="entry name" value="ATPase_AAA_CS"/>
</dbReference>
<evidence type="ECO:0000256" key="5">
    <source>
        <dbReference type="ARBA" id="ARBA00022801"/>
    </source>
</evidence>
<gene>
    <name evidence="11" type="ORF">Q4T40_10045</name>
</gene>
<dbReference type="Gene3D" id="1.20.58.760">
    <property type="entry name" value="Peptidase M41"/>
    <property type="match status" value="1"/>
</dbReference>
<dbReference type="Pfam" id="PF01434">
    <property type="entry name" value="Peptidase_M41"/>
    <property type="match status" value="1"/>
</dbReference>
<dbReference type="InterPro" id="IPR027417">
    <property type="entry name" value="P-loop_NTPase"/>
</dbReference>
<dbReference type="InterPro" id="IPR003959">
    <property type="entry name" value="ATPase_AAA_core"/>
</dbReference>
<evidence type="ECO:0000256" key="1">
    <source>
        <dbReference type="ARBA" id="ARBA00001947"/>
    </source>
</evidence>
<dbReference type="InterPro" id="IPR003593">
    <property type="entry name" value="AAA+_ATPase"/>
</dbReference>
<evidence type="ECO:0000313" key="11">
    <source>
        <dbReference type="EMBL" id="MDT8901583.1"/>
    </source>
</evidence>
<evidence type="ECO:0000256" key="4">
    <source>
        <dbReference type="ARBA" id="ARBA00022723"/>
    </source>
</evidence>
<dbReference type="InterPro" id="IPR041569">
    <property type="entry name" value="AAA_lid_3"/>
</dbReference>
<dbReference type="SUPFAM" id="SSF140990">
    <property type="entry name" value="FtsH protease domain-like"/>
    <property type="match status" value="1"/>
</dbReference>
<dbReference type="PANTHER" id="PTHR23076">
    <property type="entry name" value="METALLOPROTEASE M41 FTSH"/>
    <property type="match status" value="1"/>
</dbReference>
<feature type="transmembrane region" description="Helical" evidence="9">
    <location>
        <begin position="25"/>
        <end position="42"/>
    </location>
</feature>
<dbReference type="RefSeq" id="WP_413780090.1">
    <property type="nucleotide sequence ID" value="NZ_JAUOZS010000001.1"/>
</dbReference>
<dbReference type="Proteomes" id="UP001254848">
    <property type="component" value="Unassembled WGS sequence"/>
</dbReference>
<dbReference type="InterPro" id="IPR000642">
    <property type="entry name" value="Peptidase_M41"/>
</dbReference>
<evidence type="ECO:0000256" key="8">
    <source>
        <dbReference type="RuleBase" id="RU003651"/>
    </source>
</evidence>
<keyword evidence="9" id="KW-1133">Transmembrane helix</keyword>
<dbReference type="Gene3D" id="1.10.8.60">
    <property type="match status" value="1"/>
</dbReference>
<evidence type="ECO:0000256" key="3">
    <source>
        <dbReference type="ARBA" id="ARBA00022670"/>
    </source>
</evidence>
<keyword evidence="5" id="KW-0378">Hydrolase</keyword>
<evidence type="ECO:0000256" key="7">
    <source>
        <dbReference type="ARBA" id="ARBA00023049"/>
    </source>
</evidence>
<keyword evidence="7" id="KW-0482">Metalloprotease</keyword>
<keyword evidence="12" id="KW-1185">Reference proteome</keyword>
<dbReference type="PROSITE" id="PS00674">
    <property type="entry name" value="AAA"/>
    <property type="match status" value="1"/>
</dbReference>
<keyword evidence="4" id="KW-0479">Metal-binding</keyword>
<evidence type="ECO:0000259" key="10">
    <source>
        <dbReference type="SMART" id="SM00382"/>
    </source>
</evidence>
<sequence length="496" mass="52176">MRYAPIAAGVGAGSVIFLAWRGVDVLPILFFAGLVAVLAYYGNTRLGGGKPSFAVMGGDGGRQPAVVFDDIGGQEVAKNELREALEFIRDLDGIRRLGIRPLKGILLAGPPGTGKTLLAKAAARFTDSAFVAASGSEFVEMYVGVGAQRIRQLFKQARSLARKQGKASAIVFIDEIEVLGGKRGQNAGHLEYDQTLNELLVQMDGLATDDEVRVLLIAATNRADMLDPALLRPGRFDRQVQVDLPDKTGRLQILGLHARNKPLAADVDLATVAADTFGFSGAHLESLVNEAAIAALRDGAQEISACHLKGAIDKVILGEKLDRLPGAEEKRRIAVHEAGHAIAGEVRRPGSVASVNVAARGKALGYVRQTQADDLYLHTADQLKDKIVVALAGAVAEDIVLGGRSTGAGNDFQQAAALARQLVLGGMSELGIVSAEDLPQGTLHMAVASLLQGLEAETHALLAARRDALERAVAALLASEGMSGDEFRALLNAPAH</sequence>
<dbReference type="EMBL" id="JAUOZS010000001">
    <property type="protein sequence ID" value="MDT8901583.1"/>
    <property type="molecule type" value="Genomic_DNA"/>
</dbReference>
<evidence type="ECO:0000313" key="12">
    <source>
        <dbReference type="Proteomes" id="UP001254848"/>
    </source>
</evidence>
<keyword evidence="9" id="KW-0472">Membrane</keyword>
<keyword evidence="8" id="KW-0067">ATP-binding</keyword>
<dbReference type="PANTHER" id="PTHR23076:SF97">
    <property type="entry name" value="ATP-DEPENDENT ZINC METALLOPROTEASE YME1L1"/>
    <property type="match status" value="1"/>
</dbReference>